<dbReference type="PANTHER" id="PTHR30332:SF24">
    <property type="entry name" value="SECRETIN GSPD-RELATED"/>
    <property type="match status" value="1"/>
</dbReference>
<dbReference type="InterPro" id="IPR005644">
    <property type="entry name" value="NolW-like"/>
</dbReference>
<feature type="domain" description="NolW-like" evidence="4">
    <location>
        <begin position="63"/>
        <end position="123"/>
    </location>
</feature>
<name>A0A3B1BV47_9ZZZZ</name>
<sequence>MASRVSQMASRVSQMASHVSQVASHVSQVASHVSQVARFVILFVLLQFFLAPATSYPQPGTAVEVYKIYYQNAQDLEEAVKAVLSGNGSVTIVRNANAIVVRDYRYNLKLVKDIIARLDTQPKSINIEVKFVEESELRMAGIAINWRATREGWNIGTIPASKGGANINLNASVSSLKTERRQFLRILENRHGKIFVGESVPFSNYYYNYGVNHGYLSQNTTFKNAGTSFSVTAKTVPGKKIKVILEPEVSYYDRNLRSFSVKNASTEVVTDNPGMAVIASSAGDTESFGSKFLMGVENGEKKTRFVIILSVRSE</sequence>
<dbReference type="GO" id="GO:0009306">
    <property type="term" value="P:protein secretion"/>
    <property type="evidence" value="ECO:0007669"/>
    <property type="project" value="TreeGrafter"/>
</dbReference>
<dbReference type="Pfam" id="PF03958">
    <property type="entry name" value="Secretin_N"/>
    <property type="match status" value="1"/>
</dbReference>
<evidence type="ECO:0000259" key="4">
    <source>
        <dbReference type="Pfam" id="PF03958"/>
    </source>
</evidence>
<organism evidence="5">
    <name type="scientific">hydrothermal vent metagenome</name>
    <dbReference type="NCBI Taxonomy" id="652676"/>
    <lineage>
        <taxon>unclassified sequences</taxon>
        <taxon>metagenomes</taxon>
        <taxon>ecological metagenomes</taxon>
    </lineage>
</organism>
<evidence type="ECO:0000313" key="5">
    <source>
        <dbReference type="EMBL" id="VAX16113.1"/>
    </source>
</evidence>
<keyword evidence="3" id="KW-0472">Membrane</keyword>
<dbReference type="AlphaFoldDB" id="A0A3B1BV47"/>
<dbReference type="GO" id="GO:0015627">
    <property type="term" value="C:type II protein secretion system complex"/>
    <property type="evidence" value="ECO:0007669"/>
    <property type="project" value="TreeGrafter"/>
</dbReference>
<dbReference type="InterPro" id="IPR050810">
    <property type="entry name" value="Bact_Secretion_Sys_Channel"/>
</dbReference>
<reference evidence="5" key="1">
    <citation type="submission" date="2018-06" db="EMBL/GenBank/DDBJ databases">
        <authorList>
            <person name="Zhirakovskaya E."/>
        </authorList>
    </citation>
    <scope>NUCLEOTIDE SEQUENCE</scope>
</reference>
<dbReference type="PANTHER" id="PTHR30332">
    <property type="entry name" value="PROBABLE GENERAL SECRETION PATHWAY PROTEIN D"/>
    <property type="match status" value="1"/>
</dbReference>
<dbReference type="Gene3D" id="3.30.1370.120">
    <property type="match status" value="1"/>
</dbReference>
<dbReference type="InterPro" id="IPR038591">
    <property type="entry name" value="NolW-like_sf"/>
</dbReference>
<evidence type="ECO:0000256" key="2">
    <source>
        <dbReference type="ARBA" id="ARBA00022729"/>
    </source>
</evidence>
<keyword evidence="2" id="KW-0732">Signal</keyword>
<dbReference type="GO" id="GO:0016020">
    <property type="term" value="C:membrane"/>
    <property type="evidence" value="ECO:0007669"/>
    <property type="project" value="UniProtKB-SubCell"/>
</dbReference>
<accession>A0A3B1BV47</accession>
<proteinExistence type="predicted"/>
<evidence type="ECO:0000256" key="3">
    <source>
        <dbReference type="ARBA" id="ARBA00023136"/>
    </source>
</evidence>
<gene>
    <name evidence="5" type="ORF">MNBD_NITROSPINAE02-89</name>
</gene>
<dbReference type="EMBL" id="UOGE01000003">
    <property type="protein sequence ID" value="VAX16113.1"/>
    <property type="molecule type" value="Genomic_DNA"/>
</dbReference>
<protein>
    <recommendedName>
        <fullName evidence="4">NolW-like domain-containing protein</fullName>
    </recommendedName>
</protein>
<comment type="subcellular location">
    <subcellularLocation>
        <location evidence="1">Membrane</location>
    </subcellularLocation>
</comment>
<evidence type="ECO:0000256" key="1">
    <source>
        <dbReference type="ARBA" id="ARBA00004370"/>
    </source>
</evidence>